<dbReference type="CDD" id="cd07336">
    <property type="entry name" value="M48B_HtpX_like"/>
    <property type="match status" value="1"/>
</dbReference>
<keyword evidence="3 12" id="KW-1003">Cell membrane</keyword>
<proteinExistence type="inferred from homology"/>
<dbReference type="EC" id="3.4.24.-" evidence="12"/>
<dbReference type="Pfam" id="PF01435">
    <property type="entry name" value="Peptidase_M48"/>
    <property type="match status" value="1"/>
</dbReference>
<keyword evidence="9 12" id="KW-1133">Transmembrane helix</keyword>
<keyword evidence="10 12" id="KW-0482">Metalloprotease</keyword>
<feature type="binding site" evidence="12">
    <location>
        <position position="134"/>
    </location>
    <ligand>
        <name>Zn(2+)</name>
        <dbReference type="ChEBI" id="CHEBI:29105"/>
        <note>catalytic</note>
    </ligand>
</feature>
<accession>A0A7V3E8V8</accession>
<evidence type="ECO:0000256" key="3">
    <source>
        <dbReference type="ARBA" id="ARBA00022475"/>
    </source>
</evidence>
<dbReference type="GO" id="GO:0008270">
    <property type="term" value="F:zinc ion binding"/>
    <property type="evidence" value="ECO:0007669"/>
    <property type="project" value="UniProtKB-UniRule"/>
</dbReference>
<dbReference type="EMBL" id="DSUJ01000011">
    <property type="protein sequence ID" value="HFI92808.1"/>
    <property type="molecule type" value="Genomic_DNA"/>
</dbReference>
<comment type="caution">
    <text evidence="14">The sequence shown here is derived from an EMBL/GenBank/DDBJ whole genome shotgun (WGS) entry which is preliminary data.</text>
</comment>
<feature type="active site" evidence="12">
    <location>
        <position position="131"/>
    </location>
</feature>
<feature type="transmembrane region" description="Helical" evidence="12">
    <location>
        <begin position="140"/>
        <end position="165"/>
    </location>
</feature>
<keyword evidence="6 12" id="KW-0479">Metal-binding</keyword>
<evidence type="ECO:0000256" key="2">
    <source>
        <dbReference type="ARBA" id="ARBA00009779"/>
    </source>
</evidence>
<reference evidence="14" key="1">
    <citation type="journal article" date="2020" name="mSystems">
        <title>Genome- and Community-Level Interaction Insights into Carbon Utilization and Element Cycling Functions of Hydrothermarchaeota in Hydrothermal Sediment.</title>
        <authorList>
            <person name="Zhou Z."/>
            <person name="Liu Y."/>
            <person name="Xu W."/>
            <person name="Pan J."/>
            <person name="Luo Z.H."/>
            <person name="Li M."/>
        </authorList>
    </citation>
    <scope>NUCLEOTIDE SEQUENCE [LARGE SCALE GENOMIC DNA]</scope>
    <source>
        <strain evidence="14">SpSt-479</strain>
    </source>
</reference>
<comment type="subcellular location">
    <subcellularLocation>
        <location evidence="1 12">Cell membrane</location>
        <topology evidence="1 12">Multi-pass membrane protein</topology>
    </subcellularLocation>
</comment>
<comment type="cofactor">
    <cofactor evidence="12">
        <name>Zn(2+)</name>
        <dbReference type="ChEBI" id="CHEBI:29105"/>
    </cofactor>
    <text evidence="12">Binds 1 zinc ion per subunit.</text>
</comment>
<dbReference type="HAMAP" id="MF_00188">
    <property type="entry name" value="Pept_M48_protease_HtpX"/>
    <property type="match status" value="1"/>
</dbReference>
<evidence type="ECO:0000256" key="4">
    <source>
        <dbReference type="ARBA" id="ARBA00022670"/>
    </source>
</evidence>
<protein>
    <recommendedName>
        <fullName evidence="12">Protease HtpX homolog</fullName>
        <ecNumber evidence="12">3.4.24.-</ecNumber>
    </recommendedName>
</protein>
<name>A0A7V3E8V8_9BACT</name>
<dbReference type="NCBIfam" id="NF002826">
    <property type="entry name" value="PRK03001.1"/>
    <property type="match status" value="1"/>
</dbReference>
<feature type="domain" description="Peptidase M48" evidence="13">
    <location>
        <begin position="67"/>
        <end position="276"/>
    </location>
</feature>
<feature type="binding site" evidence="12">
    <location>
        <position position="203"/>
    </location>
    <ligand>
        <name>Zn(2+)</name>
        <dbReference type="ChEBI" id="CHEBI:29105"/>
        <note>catalytic</note>
    </ligand>
</feature>
<evidence type="ECO:0000256" key="8">
    <source>
        <dbReference type="ARBA" id="ARBA00022833"/>
    </source>
</evidence>
<organism evidence="14">
    <name type="scientific">Ignavibacterium album</name>
    <dbReference type="NCBI Taxonomy" id="591197"/>
    <lineage>
        <taxon>Bacteria</taxon>
        <taxon>Pseudomonadati</taxon>
        <taxon>Ignavibacteriota</taxon>
        <taxon>Ignavibacteria</taxon>
        <taxon>Ignavibacteriales</taxon>
        <taxon>Ignavibacteriaceae</taxon>
        <taxon>Ignavibacterium</taxon>
    </lineage>
</organism>
<evidence type="ECO:0000256" key="12">
    <source>
        <dbReference type="HAMAP-Rule" id="MF_00188"/>
    </source>
</evidence>
<dbReference type="PANTHER" id="PTHR43221">
    <property type="entry name" value="PROTEASE HTPX"/>
    <property type="match status" value="1"/>
</dbReference>
<feature type="transmembrane region" description="Helical" evidence="12">
    <location>
        <begin position="7"/>
        <end position="24"/>
    </location>
</feature>
<dbReference type="GO" id="GO:0005886">
    <property type="term" value="C:plasma membrane"/>
    <property type="evidence" value="ECO:0007669"/>
    <property type="project" value="UniProtKB-SubCell"/>
</dbReference>
<evidence type="ECO:0000256" key="7">
    <source>
        <dbReference type="ARBA" id="ARBA00022801"/>
    </source>
</evidence>
<keyword evidence="5 12" id="KW-0812">Transmembrane</keyword>
<dbReference type="RefSeq" id="WP_304144318.1">
    <property type="nucleotide sequence ID" value="NZ_JAOAIE010000038.1"/>
</dbReference>
<dbReference type="Gene3D" id="3.30.2010.10">
    <property type="entry name" value="Metalloproteases ('zincins'), catalytic domain"/>
    <property type="match status" value="1"/>
</dbReference>
<dbReference type="InterPro" id="IPR022919">
    <property type="entry name" value="Pept_M48_protease_HtpX"/>
</dbReference>
<keyword evidence="11 12" id="KW-0472">Membrane</keyword>
<dbReference type="GO" id="GO:0004222">
    <property type="term" value="F:metalloendopeptidase activity"/>
    <property type="evidence" value="ECO:0007669"/>
    <property type="project" value="UniProtKB-UniRule"/>
</dbReference>
<feature type="transmembrane region" description="Helical" evidence="12">
    <location>
        <begin position="177"/>
        <end position="198"/>
    </location>
</feature>
<comment type="similarity">
    <text evidence="2 12">Belongs to the peptidase M48B family.</text>
</comment>
<evidence type="ECO:0000313" key="14">
    <source>
        <dbReference type="EMBL" id="HFI92808.1"/>
    </source>
</evidence>
<dbReference type="InterPro" id="IPR001915">
    <property type="entry name" value="Peptidase_M48"/>
</dbReference>
<sequence>MNSVKTVFLMSLMMALFLVVGYLLGGKSGMTIAFIFSLIMNFGSYWFSDKIVLAMYRAKPVTREEAPRFYDMIERLAQNANIPMPKVYIINDPTPNAFATGRNPQNAAVAATTGILQALNDEEIAGVMAHELAHVKHRDILISTIAATLVGTISYIAQMAGWLAMFGRNDDREEGSGLGGLFLIILSPIIAMMLQMAISRSREYMADEGGAQISGNPLALANALAKISRANQVHHMQNVNPATAHMFIISPLFGGLGKLFSTHPPVEERIKRLQELAAGKR</sequence>
<keyword evidence="8 12" id="KW-0862">Zinc</keyword>
<feature type="transmembrane region" description="Helical" evidence="12">
    <location>
        <begin position="30"/>
        <end position="47"/>
    </location>
</feature>
<evidence type="ECO:0000256" key="5">
    <source>
        <dbReference type="ARBA" id="ARBA00022692"/>
    </source>
</evidence>
<keyword evidence="4 12" id="KW-0645">Protease</keyword>
<dbReference type="AlphaFoldDB" id="A0A7V3E8V8"/>
<dbReference type="InterPro" id="IPR050083">
    <property type="entry name" value="HtpX_protease"/>
</dbReference>
<gene>
    <name evidence="12 14" type="primary">htpX</name>
    <name evidence="14" type="ORF">ENS31_14915</name>
</gene>
<dbReference type="GO" id="GO:0006508">
    <property type="term" value="P:proteolysis"/>
    <property type="evidence" value="ECO:0007669"/>
    <property type="project" value="UniProtKB-KW"/>
</dbReference>
<evidence type="ECO:0000256" key="1">
    <source>
        <dbReference type="ARBA" id="ARBA00004651"/>
    </source>
</evidence>
<evidence type="ECO:0000259" key="13">
    <source>
        <dbReference type="Pfam" id="PF01435"/>
    </source>
</evidence>
<keyword evidence="7 12" id="KW-0378">Hydrolase</keyword>
<dbReference type="PANTHER" id="PTHR43221:SF1">
    <property type="entry name" value="PROTEASE HTPX"/>
    <property type="match status" value="1"/>
</dbReference>
<evidence type="ECO:0000256" key="11">
    <source>
        <dbReference type="ARBA" id="ARBA00023136"/>
    </source>
</evidence>
<evidence type="ECO:0000256" key="10">
    <source>
        <dbReference type="ARBA" id="ARBA00023049"/>
    </source>
</evidence>
<evidence type="ECO:0000256" key="9">
    <source>
        <dbReference type="ARBA" id="ARBA00022989"/>
    </source>
</evidence>
<feature type="binding site" evidence="12">
    <location>
        <position position="130"/>
    </location>
    <ligand>
        <name>Zn(2+)</name>
        <dbReference type="ChEBI" id="CHEBI:29105"/>
        <note>catalytic</note>
    </ligand>
</feature>
<evidence type="ECO:0000256" key="6">
    <source>
        <dbReference type="ARBA" id="ARBA00022723"/>
    </source>
</evidence>